<feature type="domain" description="DUF7088" evidence="3">
    <location>
        <begin position="64"/>
        <end position="154"/>
    </location>
</feature>
<evidence type="ECO:0000259" key="2">
    <source>
        <dbReference type="Pfam" id="PF09822"/>
    </source>
</evidence>
<name>A0A9D2S644_9FIRM</name>
<evidence type="ECO:0000313" key="4">
    <source>
        <dbReference type="EMBL" id="HJB57494.1"/>
    </source>
</evidence>
<proteinExistence type="predicted"/>
<dbReference type="SUPFAM" id="SSF52317">
    <property type="entry name" value="Class I glutamine amidotransferase-like"/>
    <property type="match status" value="1"/>
</dbReference>
<dbReference type="EMBL" id="DWYC01000069">
    <property type="protein sequence ID" value="HJB57494.1"/>
    <property type="molecule type" value="Genomic_DNA"/>
</dbReference>
<comment type="caution">
    <text evidence="4">The sequence shown here is derived from an EMBL/GenBank/DDBJ whole genome shotgun (WGS) entry which is preliminary data.</text>
</comment>
<reference evidence="4" key="1">
    <citation type="journal article" date="2021" name="PeerJ">
        <title>Extensive microbial diversity within the chicken gut microbiome revealed by metagenomics and culture.</title>
        <authorList>
            <person name="Gilroy R."/>
            <person name="Ravi A."/>
            <person name="Getino M."/>
            <person name="Pursley I."/>
            <person name="Horton D.L."/>
            <person name="Alikhan N.F."/>
            <person name="Baker D."/>
            <person name="Gharbi K."/>
            <person name="Hall N."/>
            <person name="Watson M."/>
            <person name="Adriaenssens E.M."/>
            <person name="Foster-Nyarko E."/>
            <person name="Jarju S."/>
            <person name="Secka A."/>
            <person name="Antonio M."/>
            <person name="Oren A."/>
            <person name="Chaudhuri R.R."/>
            <person name="La Ragione R."/>
            <person name="Hildebrand F."/>
            <person name="Pallen M.J."/>
        </authorList>
    </citation>
    <scope>NUCLEOTIDE SEQUENCE</scope>
    <source>
        <strain evidence="4">CHK189-11263</strain>
    </source>
</reference>
<sequence>MGWNKTKAPKEPGDRPSRAARRAALYRGGYLAAVTALAVALVIVINLIAGQLPSHIREFDLTDNSLYEVSETSQTFLSELDKDVEIVILAEEGATDQRILKFLDHYAALSSHITVTEVDPVAHPAEAAAYEAESNSLVVLCEETGKQEVISFNDIIVYGYDSSYYYYGEQSFDAEGQLTSALDYVTNDAGKKVYTVTGHGESDLSATITDAIDKANFSLDAVSPALNGGVPEDCDLLIANGPTTDLSESERELLEAYLDGGGQMILLLPEDYVDLPNWDALMNRFNLDMVEGYIADTSRYYPQLGSPFAICATLDLSSPITSALSSDTLTLLTNSQGFVELTEGADESVTVTPFMTTTSDGYAVTLEGSQTQGTYLLGAVAERTGEDGETTGRLTVFGSTSFVAEDILAANPSIANQTIFMNAVTGGFDDVTNLSIPAKSLAMAYNTIANPNLWSSLYIIVLPIAILAAGLIFWTRRRKR</sequence>
<dbReference type="InterPro" id="IPR019196">
    <property type="entry name" value="ABC_transp_unknown"/>
</dbReference>
<keyword evidence="1" id="KW-1133">Transmembrane helix</keyword>
<feature type="domain" description="ABC-type uncharacterised transport system" evidence="2">
    <location>
        <begin position="191"/>
        <end position="270"/>
    </location>
</feature>
<feature type="transmembrane region" description="Helical" evidence="1">
    <location>
        <begin position="28"/>
        <end position="49"/>
    </location>
</feature>
<dbReference type="AlphaFoldDB" id="A0A9D2S644"/>
<evidence type="ECO:0000259" key="3">
    <source>
        <dbReference type="Pfam" id="PF23357"/>
    </source>
</evidence>
<dbReference type="InterPro" id="IPR055396">
    <property type="entry name" value="DUF7088"/>
</dbReference>
<protein>
    <submittedName>
        <fullName evidence="4">GldG family protein</fullName>
    </submittedName>
</protein>
<evidence type="ECO:0000256" key="1">
    <source>
        <dbReference type="SAM" id="Phobius"/>
    </source>
</evidence>
<accession>A0A9D2S644</accession>
<feature type="transmembrane region" description="Helical" evidence="1">
    <location>
        <begin position="453"/>
        <end position="474"/>
    </location>
</feature>
<keyword evidence="1" id="KW-0472">Membrane</keyword>
<dbReference type="Pfam" id="PF23357">
    <property type="entry name" value="DUF7088"/>
    <property type="match status" value="1"/>
</dbReference>
<dbReference type="Proteomes" id="UP000824208">
    <property type="component" value="Unassembled WGS sequence"/>
</dbReference>
<reference evidence="4" key="2">
    <citation type="submission" date="2021-04" db="EMBL/GenBank/DDBJ databases">
        <authorList>
            <person name="Gilroy R."/>
        </authorList>
    </citation>
    <scope>NUCLEOTIDE SEQUENCE</scope>
    <source>
        <strain evidence="4">CHK189-11263</strain>
    </source>
</reference>
<keyword evidence="1" id="KW-0812">Transmembrane</keyword>
<organism evidence="4 5">
    <name type="scientific">Candidatus Flavonifractor intestinipullorum</name>
    <dbReference type="NCBI Taxonomy" id="2838587"/>
    <lineage>
        <taxon>Bacteria</taxon>
        <taxon>Bacillati</taxon>
        <taxon>Bacillota</taxon>
        <taxon>Clostridia</taxon>
        <taxon>Eubacteriales</taxon>
        <taxon>Oscillospiraceae</taxon>
        <taxon>Flavonifractor</taxon>
    </lineage>
</organism>
<evidence type="ECO:0000313" key="5">
    <source>
        <dbReference type="Proteomes" id="UP000824208"/>
    </source>
</evidence>
<dbReference type="InterPro" id="IPR029062">
    <property type="entry name" value="Class_I_gatase-like"/>
</dbReference>
<gene>
    <name evidence="4" type="ORF">H9714_08080</name>
</gene>
<dbReference type="Pfam" id="PF09822">
    <property type="entry name" value="ABC_transp_aux"/>
    <property type="match status" value="1"/>
</dbReference>